<feature type="compositionally biased region" description="Low complexity" evidence="2">
    <location>
        <begin position="216"/>
        <end position="230"/>
    </location>
</feature>
<comment type="caution">
    <text evidence="4">The sequence shown here is derived from an EMBL/GenBank/DDBJ whole genome shotgun (WGS) entry which is preliminary data.</text>
</comment>
<feature type="compositionally biased region" description="Low complexity" evidence="2">
    <location>
        <begin position="136"/>
        <end position="195"/>
    </location>
</feature>
<dbReference type="CDD" id="cd22191">
    <property type="entry name" value="DPBB_RlpA_EXP_N-like"/>
    <property type="match status" value="1"/>
</dbReference>
<dbReference type="EMBL" id="JAYKXP010000046">
    <property type="protein sequence ID" value="KAK7037530.1"/>
    <property type="molecule type" value="Genomic_DNA"/>
</dbReference>
<proteinExistence type="predicted"/>
<name>A0AAW0CEZ6_9AGAR</name>
<evidence type="ECO:0000313" key="4">
    <source>
        <dbReference type="EMBL" id="KAK7037530.1"/>
    </source>
</evidence>
<evidence type="ECO:0000256" key="3">
    <source>
        <dbReference type="SAM" id="SignalP"/>
    </source>
</evidence>
<keyword evidence="5" id="KW-1185">Reference proteome</keyword>
<dbReference type="Proteomes" id="UP001383192">
    <property type="component" value="Unassembled WGS sequence"/>
</dbReference>
<evidence type="ECO:0000313" key="5">
    <source>
        <dbReference type="Proteomes" id="UP001383192"/>
    </source>
</evidence>
<evidence type="ECO:0000256" key="1">
    <source>
        <dbReference type="ARBA" id="ARBA00022729"/>
    </source>
</evidence>
<accession>A0AAW0CEZ6</accession>
<feature type="signal peptide" evidence="3">
    <location>
        <begin position="1"/>
        <end position="21"/>
    </location>
</feature>
<dbReference type="PANTHER" id="PTHR31836:SF28">
    <property type="entry name" value="SRCR DOMAIN-CONTAINING PROTEIN-RELATED"/>
    <property type="match status" value="1"/>
</dbReference>
<evidence type="ECO:0008006" key="6">
    <source>
        <dbReference type="Google" id="ProtNLM"/>
    </source>
</evidence>
<keyword evidence="1 3" id="KW-0732">Signal</keyword>
<dbReference type="AlphaFoldDB" id="A0AAW0CEZ6"/>
<protein>
    <recommendedName>
        <fullName evidence="6">RlpA-like protein double-psi beta-barrel domain-containing protein</fullName>
    </recommendedName>
</protein>
<dbReference type="PANTHER" id="PTHR31836">
    <property type="match status" value="1"/>
</dbReference>
<feature type="region of interest" description="Disordered" evidence="2">
    <location>
        <begin position="136"/>
        <end position="237"/>
    </location>
</feature>
<sequence>MSHCSSVALLLFLALFSAVFAAPASEAYGRDLSKRNFSGRATFFYVGLGNCGDTNVDSDWIVALATSTYSNGAHCNQQIKITDSKGTSHIATVKDSCPSCGDGDLDLSPSLFQAFTSLDDGVFQMTWEFVDGNSNVDSGSTSTSTNGSGNNNQSTSQNGNTDTSANNTTTTDASANNNTSTNNGNTTGNTSVDSTASNKSAGNNNVGGSAQLAAVDNTQDTNSSDSSQGSGDDEDCN</sequence>
<dbReference type="Gene3D" id="2.40.40.10">
    <property type="entry name" value="RlpA-like domain"/>
    <property type="match status" value="1"/>
</dbReference>
<feature type="chain" id="PRO_5043440895" description="RlpA-like protein double-psi beta-barrel domain-containing protein" evidence="3">
    <location>
        <begin position="22"/>
        <end position="237"/>
    </location>
</feature>
<gene>
    <name evidence="4" type="ORF">VNI00_011022</name>
</gene>
<organism evidence="4 5">
    <name type="scientific">Paramarasmius palmivorus</name>
    <dbReference type="NCBI Taxonomy" id="297713"/>
    <lineage>
        <taxon>Eukaryota</taxon>
        <taxon>Fungi</taxon>
        <taxon>Dikarya</taxon>
        <taxon>Basidiomycota</taxon>
        <taxon>Agaricomycotina</taxon>
        <taxon>Agaricomycetes</taxon>
        <taxon>Agaricomycetidae</taxon>
        <taxon>Agaricales</taxon>
        <taxon>Marasmiineae</taxon>
        <taxon>Marasmiaceae</taxon>
        <taxon>Paramarasmius</taxon>
    </lineage>
</organism>
<dbReference type="SUPFAM" id="SSF50685">
    <property type="entry name" value="Barwin-like endoglucanases"/>
    <property type="match status" value="1"/>
</dbReference>
<evidence type="ECO:0000256" key="2">
    <source>
        <dbReference type="SAM" id="MobiDB-lite"/>
    </source>
</evidence>
<feature type="compositionally biased region" description="Polar residues" evidence="2">
    <location>
        <begin position="196"/>
        <end position="208"/>
    </location>
</feature>
<reference evidence="4 5" key="1">
    <citation type="submission" date="2024-01" db="EMBL/GenBank/DDBJ databases">
        <title>A draft genome for a cacao thread blight-causing isolate of Paramarasmius palmivorus.</title>
        <authorList>
            <person name="Baruah I.K."/>
            <person name="Bukari Y."/>
            <person name="Amoako-Attah I."/>
            <person name="Meinhardt L.W."/>
            <person name="Bailey B.A."/>
            <person name="Cohen S.P."/>
        </authorList>
    </citation>
    <scope>NUCLEOTIDE SEQUENCE [LARGE SCALE GENOMIC DNA]</scope>
    <source>
        <strain evidence="4 5">GH-12</strain>
    </source>
</reference>
<dbReference type="InterPro" id="IPR036908">
    <property type="entry name" value="RlpA-like_sf"/>
</dbReference>
<dbReference type="InterPro" id="IPR051477">
    <property type="entry name" value="Expansin_CellWall"/>
</dbReference>